<sequence>MKWANDQFRSPKMSIFIQVVDSFDHIISSQRPLVFLQIGEYGGVVRQVPSETQGAAEEENVTDGDQRHSLTAKY</sequence>
<accession>A0A835GND4</accession>
<organism evidence="2 3">
    <name type="scientific">Spodoptera exigua</name>
    <name type="common">Beet armyworm</name>
    <name type="synonym">Noctua fulgens</name>
    <dbReference type="NCBI Taxonomy" id="7107"/>
    <lineage>
        <taxon>Eukaryota</taxon>
        <taxon>Metazoa</taxon>
        <taxon>Ecdysozoa</taxon>
        <taxon>Arthropoda</taxon>
        <taxon>Hexapoda</taxon>
        <taxon>Insecta</taxon>
        <taxon>Pterygota</taxon>
        <taxon>Neoptera</taxon>
        <taxon>Endopterygota</taxon>
        <taxon>Lepidoptera</taxon>
        <taxon>Glossata</taxon>
        <taxon>Ditrysia</taxon>
        <taxon>Noctuoidea</taxon>
        <taxon>Noctuidae</taxon>
        <taxon>Amphipyrinae</taxon>
        <taxon>Spodoptera</taxon>
    </lineage>
</organism>
<comment type="caution">
    <text evidence="2">The sequence shown here is derived from an EMBL/GenBank/DDBJ whole genome shotgun (WGS) entry which is preliminary data.</text>
</comment>
<gene>
    <name evidence="2" type="ORF">HW555_003700</name>
</gene>
<dbReference type="EMBL" id="JACKWZ010000038">
    <property type="protein sequence ID" value="KAF9419867.1"/>
    <property type="molecule type" value="Genomic_DNA"/>
</dbReference>
<evidence type="ECO:0000256" key="1">
    <source>
        <dbReference type="SAM" id="MobiDB-lite"/>
    </source>
</evidence>
<protein>
    <submittedName>
        <fullName evidence="2">Uncharacterized protein</fullName>
    </submittedName>
</protein>
<name>A0A835GND4_SPOEX</name>
<evidence type="ECO:0000313" key="3">
    <source>
        <dbReference type="Proteomes" id="UP000648187"/>
    </source>
</evidence>
<reference evidence="2" key="1">
    <citation type="submission" date="2020-08" db="EMBL/GenBank/DDBJ databases">
        <title>Spodoptera exigua strain:BAW_Kor-Di-RS1 Genome sequencing and assembly.</title>
        <authorList>
            <person name="Kim J."/>
            <person name="Nam H.Y."/>
            <person name="Kwon M."/>
            <person name="Choi J.H."/>
            <person name="Cho S.R."/>
            <person name="Kim G.-H."/>
        </authorList>
    </citation>
    <scope>NUCLEOTIDE SEQUENCE</scope>
    <source>
        <strain evidence="2">BAW_Kor-Di-RS1</strain>
        <tissue evidence="2">Whole-body</tissue>
    </source>
</reference>
<proteinExistence type="predicted"/>
<dbReference type="Proteomes" id="UP000648187">
    <property type="component" value="Unassembled WGS sequence"/>
</dbReference>
<feature type="region of interest" description="Disordered" evidence="1">
    <location>
        <begin position="50"/>
        <end position="74"/>
    </location>
</feature>
<keyword evidence="3" id="KW-1185">Reference proteome</keyword>
<evidence type="ECO:0000313" key="2">
    <source>
        <dbReference type="EMBL" id="KAF9419867.1"/>
    </source>
</evidence>
<dbReference type="AlphaFoldDB" id="A0A835GND4"/>